<evidence type="ECO:0000313" key="1">
    <source>
        <dbReference type="EMBL" id="KXT29030.1"/>
    </source>
</evidence>
<dbReference type="OrthoDB" id="9981443at2"/>
<dbReference type="EMBL" id="LTBM01000024">
    <property type="protein sequence ID" value="KXT29030.1"/>
    <property type="molecule type" value="Genomic_DNA"/>
</dbReference>
<dbReference type="PATRIC" id="fig|203274.3.peg.311"/>
<reference evidence="1 2" key="1">
    <citation type="submission" date="2016-02" db="EMBL/GenBank/DDBJ databases">
        <title>A draft genome sequence of Candidatus Phytoplasma oryzae strain Mbita1, the causative agent of Napier Grass stunt disease in Kenya.</title>
        <authorList>
            <person name="Fischer A."/>
            <person name="Santa-Cruz I."/>
            <person name="Wambua L."/>
            <person name="Olds C."/>
            <person name="Midega C."/>
            <person name="Dickinson M."/>
            <person name="Kawicha P."/>
            <person name="Khan Z."/>
            <person name="Masiga D."/>
            <person name="Jores J."/>
            <person name="Bernd S."/>
        </authorList>
    </citation>
    <scope>NUCLEOTIDE SEQUENCE [LARGE SCALE GENOMIC DNA]</scope>
    <source>
        <strain evidence="1">Mbita1</strain>
    </source>
</reference>
<comment type="caution">
    <text evidence="1">The sequence shown here is derived from an EMBL/GenBank/DDBJ whole genome shotgun (WGS) entry which is preliminary data.</text>
</comment>
<evidence type="ECO:0000313" key="2">
    <source>
        <dbReference type="Proteomes" id="UP000070069"/>
    </source>
</evidence>
<gene>
    <name evidence="1" type="ORF">AXA84_0461</name>
</gene>
<organism evidence="1 2">
    <name type="scientific">Candidatus Phytoplasma oryzae</name>
    <dbReference type="NCBI Taxonomy" id="203274"/>
    <lineage>
        <taxon>Bacteria</taxon>
        <taxon>Bacillati</taxon>
        <taxon>Mycoplasmatota</taxon>
        <taxon>Mollicutes</taxon>
        <taxon>Acholeplasmatales</taxon>
        <taxon>Acholeplasmataceae</taxon>
        <taxon>Candidatus Phytoplasma</taxon>
        <taxon>16SrXI (Rice yellow dwarf group)</taxon>
    </lineage>
</organism>
<accession>A0A139JQ87</accession>
<protein>
    <recommendedName>
        <fullName evidence="3">MORN repeat variant family protein</fullName>
    </recommendedName>
</protein>
<dbReference type="RefSeq" id="WP_066540773.1">
    <property type="nucleotide sequence ID" value="NZ_LTBM01000024.1"/>
</dbReference>
<name>A0A139JQ87_9MOLU</name>
<proteinExistence type="predicted"/>
<sequence length="139" mass="17048">MFNKNNIYAGNFFSKQIKKENYIEYYDDNRNLKKSLIYFHEKDPTKVKFFIQFHQNSLNRKFLAKYDENQKIEKTIEYLIDGSKFVEKKYDKETKKNIEEIRYFRGGIKKNMFIQSDRITGRIIKYKIYNEQGEIINSY</sequence>
<dbReference type="AlphaFoldDB" id="A0A139JQ87"/>
<dbReference type="Proteomes" id="UP000070069">
    <property type="component" value="Unassembled WGS sequence"/>
</dbReference>
<evidence type="ECO:0008006" key="3">
    <source>
        <dbReference type="Google" id="ProtNLM"/>
    </source>
</evidence>